<evidence type="ECO:0000256" key="2">
    <source>
        <dbReference type="ARBA" id="ARBA00022448"/>
    </source>
</evidence>
<feature type="transmembrane region" description="Helical" evidence="8">
    <location>
        <begin position="259"/>
        <end position="279"/>
    </location>
</feature>
<feature type="transmembrane region" description="Helical" evidence="8">
    <location>
        <begin position="90"/>
        <end position="109"/>
    </location>
</feature>
<comment type="caution">
    <text evidence="10">The sequence shown here is derived from an EMBL/GenBank/DDBJ whole genome shotgun (WGS) entry which is preliminary data.</text>
</comment>
<keyword evidence="11" id="KW-1185">Reference proteome</keyword>
<keyword evidence="5 8" id="KW-0812">Transmembrane</keyword>
<feature type="domain" description="Major facilitator superfamily (MFS) profile" evidence="9">
    <location>
        <begin position="1"/>
        <end position="180"/>
    </location>
</feature>
<dbReference type="InterPro" id="IPR020846">
    <property type="entry name" value="MFS_dom"/>
</dbReference>
<organism evidence="10 11">
    <name type="scientific">Halalkalibacter kiskunsagensis</name>
    <dbReference type="NCBI Taxonomy" id="1548599"/>
    <lineage>
        <taxon>Bacteria</taxon>
        <taxon>Bacillati</taxon>
        <taxon>Bacillota</taxon>
        <taxon>Bacilli</taxon>
        <taxon>Bacillales</taxon>
        <taxon>Bacillaceae</taxon>
        <taxon>Halalkalibacter</taxon>
    </lineage>
</organism>
<evidence type="ECO:0000256" key="8">
    <source>
        <dbReference type="SAM" id="Phobius"/>
    </source>
</evidence>
<feature type="transmembrane region" description="Helical" evidence="8">
    <location>
        <begin position="349"/>
        <end position="373"/>
    </location>
</feature>
<dbReference type="Proteomes" id="UP001589838">
    <property type="component" value="Unassembled WGS sequence"/>
</dbReference>
<dbReference type="RefSeq" id="WP_335960215.1">
    <property type="nucleotide sequence ID" value="NZ_JAXBLX010000009.1"/>
</dbReference>
<dbReference type="InterPro" id="IPR026032">
    <property type="entry name" value="HcaT-like"/>
</dbReference>
<keyword evidence="4" id="KW-0997">Cell inner membrane</keyword>
<dbReference type="SUPFAM" id="SSF103473">
    <property type="entry name" value="MFS general substrate transporter"/>
    <property type="match status" value="1"/>
</dbReference>
<evidence type="ECO:0000256" key="4">
    <source>
        <dbReference type="ARBA" id="ARBA00022519"/>
    </source>
</evidence>
<accession>A0ABV6KAS9</accession>
<evidence type="ECO:0000256" key="5">
    <source>
        <dbReference type="ARBA" id="ARBA00022692"/>
    </source>
</evidence>
<dbReference type="Pfam" id="PF12832">
    <property type="entry name" value="MFS_1_like"/>
    <property type="match status" value="1"/>
</dbReference>
<feature type="transmembrane region" description="Helical" evidence="8">
    <location>
        <begin position="32"/>
        <end position="54"/>
    </location>
</feature>
<dbReference type="EMBL" id="JBHLUX010000020">
    <property type="protein sequence ID" value="MFC0470422.1"/>
    <property type="molecule type" value="Genomic_DNA"/>
</dbReference>
<dbReference type="InterPro" id="IPR024989">
    <property type="entry name" value="MFS_assoc_dom"/>
</dbReference>
<feature type="transmembrane region" description="Helical" evidence="8">
    <location>
        <begin position="232"/>
        <end position="252"/>
    </location>
</feature>
<evidence type="ECO:0000256" key="6">
    <source>
        <dbReference type="ARBA" id="ARBA00022989"/>
    </source>
</evidence>
<evidence type="ECO:0000256" key="3">
    <source>
        <dbReference type="ARBA" id="ARBA00022475"/>
    </source>
</evidence>
<dbReference type="PROSITE" id="PS50850">
    <property type="entry name" value="MFS"/>
    <property type="match status" value="2"/>
</dbReference>
<keyword evidence="7 8" id="KW-0472">Membrane</keyword>
<feature type="transmembrane region" description="Helical" evidence="8">
    <location>
        <begin position="130"/>
        <end position="150"/>
    </location>
</feature>
<feature type="domain" description="Major facilitator superfamily (MFS) profile" evidence="9">
    <location>
        <begin position="190"/>
        <end position="390"/>
    </location>
</feature>
<keyword evidence="6 8" id="KW-1133">Transmembrane helix</keyword>
<protein>
    <submittedName>
        <fullName evidence="10">MFS transporter</fullName>
    </submittedName>
</protein>
<feature type="transmembrane region" description="Helical" evidence="8">
    <location>
        <begin position="7"/>
        <end position="26"/>
    </location>
</feature>
<dbReference type="InterPro" id="IPR036259">
    <property type="entry name" value="MFS_trans_sf"/>
</dbReference>
<dbReference type="PIRSF" id="PIRSF004925">
    <property type="entry name" value="HcaT"/>
    <property type="match status" value="1"/>
</dbReference>
<evidence type="ECO:0000259" key="9">
    <source>
        <dbReference type="PROSITE" id="PS50850"/>
    </source>
</evidence>
<comment type="subcellular location">
    <subcellularLocation>
        <location evidence="1">Cell inner membrane</location>
        <topology evidence="1">Multi-pass membrane protein</topology>
    </subcellularLocation>
</comment>
<evidence type="ECO:0000256" key="1">
    <source>
        <dbReference type="ARBA" id="ARBA00004429"/>
    </source>
</evidence>
<feature type="transmembrane region" description="Helical" evidence="8">
    <location>
        <begin position="323"/>
        <end position="343"/>
    </location>
</feature>
<name>A0ABV6KAS9_9BACI</name>
<sequence length="390" mass="43784">MFILSAFNFLFYAGYSIIIFFLPLYLRSKGLMTVEVGLVMAAGAFVSIFAQPFWGIISDRKKTVKWILLIVLISGLCVSIPLFLADQFLLIVVLMFLFMFFISACLPLTDSLTFRFAQENGRNFGFIRSWGEVGVAASTISVGLLIEIYGIRYLGFMYIFLVFLLICTTFLVKDVVRKSEPVTKEGVVKLFTNSRIIWFLILVLFLAIPHRMNDNLLAIYLMDMGAKESQVGKAWTVATLSTVPVLACMGFLVRRYNEFGLFVIAGFMYSLRWILYSIATEPNTLVYLQILHSLSFPVLFVSAITYLTRIVPDELRATGQTMFAAIFGGIAGIIGSSTGGWLYDFFSPQTVYLSGGLLAFIGASAALFTYLVMRKDRQLNVKHARKHEVS</sequence>
<dbReference type="Gene3D" id="1.20.1250.20">
    <property type="entry name" value="MFS general substrate transporter like domains"/>
    <property type="match status" value="2"/>
</dbReference>
<reference evidence="10 11" key="1">
    <citation type="submission" date="2024-09" db="EMBL/GenBank/DDBJ databases">
        <authorList>
            <person name="Sun Q."/>
            <person name="Mori K."/>
        </authorList>
    </citation>
    <scope>NUCLEOTIDE SEQUENCE [LARGE SCALE GENOMIC DNA]</scope>
    <source>
        <strain evidence="10 11">NCAIM B.02610</strain>
    </source>
</reference>
<evidence type="ECO:0000256" key="7">
    <source>
        <dbReference type="ARBA" id="ARBA00023136"/>
    </source>
</evidence>
<dbReference type="PANTHER" id="PTHR23522:SF10">
    <property type="entry name" value="3-PHENYLPROPIONIC ACID TRANSPORTER-RELATED"/>
    <property type="match status" value="1"/>
</dbReference>
<feature type="transmembrane region" description="Helical" evidence="8">
    <location>
        <begin position="196"/>
        <end position="212"/>
    </location>
</feature>
<dbReference type="PANTHER" id="PTHR23522">
    <property type="entry name" value="BLL5896 PROTEIN"/>
    <property type="match status" value="1"/>
</dbReference>
<feature type="transmembrane region" description="Helical" evidence="8">
    <location>
        <begin position="156"/>
        <end position="176"/>
    </location>
</feature>
<feature type="transmembrane region" description="Helical" evidence="8">
    <location>
        <begin position="66"/>
        <end position="84"/>
    </location>
</feature>
<evidence type="ECO:0000313" key="11">
    <source>
        <dbReference type="Proteomes" id="UP001589838"/>
    </source>
</evidence>
<evidence type="ECO:0000313" key="10">
    <source>
        <dbReference type="EMBL" id="MFC0470422.1"/>
    </source>
</evidence>
<keyword evidence="2" id="KW-0813">Transport</keyword>
<gene>
    <name evidence="10" type="ORF">ACFFHM_07775</name>
</gene>
<feature type="transmembrane region" description="Helical" evidence="8">
    <location>
        <begin position="285"/>
        <end position="311"/>
    </location>
</feature>
<proteinExistence type="predicted"/>
<keyword evidence="3" id="KW-1003">Cell membrane</keyword>